<evidence type="ECO:0008006" key="5">
    <source>
        <dbReference type="Google" id="ProtNLM"/>
    </source>
</evidence>
<dbReference type="EMBL" id="SUMB01000005">
    <property type="protein sequence ID" value="TJZ52801.1"/>
    <property type="molecule type" value="Genomic_DNA"/>
</dbReference>
<feature type="transmembrane region" description="Helical" evidence="2">
    <location>
        <begin position="370"/>
        <end position="389"/>
    </location>
</feature>
<dbReference type="AlphaFoldDB" id="A0A4U0NFB1"/>
<keyword evidence="2" id="KW-0472">Membrane</keyword>
<evidence type="ECO:0000256" key="1">
    <source>
        <dbReference type="SAM" id="MobiDB-lite"/>
    </source>
</evidence>
<keyword evidence="2" id="KW-1133">Transmembrane helix</keyword>
<reference evidence="3 4" key="1">
    <citation type="submission" date="2019-04" db="EMBL/GenBank/DDBJ databases">
        <title>Streptomyces piniterrae sp. nov., a heliquinomycin-producing actinomycete isolated from rhizosphere soil of Pinus yunnanensis.</title>
        <authorList>
            <person name="Zhuang X."/>
            <person name="Zhao J."/>
        </authorList>
    </citation>
    <scope>NUCLEOTIDE SEQUENCE [LARGE SCALE GENOMIC DNA]</scope>
    <source>
        <strain evidence="4">jys28</strain>
    </source>
</reference>
<feature type="transmembrane region" description="Helical" evidence="2">
    <location>
        <begin position="395"/>
        <end position="416"/>
    </location>
</feature>
<accession>A0A4U0NFB1</accession>
<dbReference type="OrthoDB" id="4339136at2"/>
<evidence type="ECO:0000313" key="3">
    <source>
        <dbReference type="EMBL" id="TJZ52801.1"/>
    </source>
</evidence>
<feature type="compositionally biased region" description="Low complexity" evidence="1">
    <location>
        <begin position="27"/>
        <end position="79"/>
    </location>
</feature>
<sequence length="421" mass="43079">MSNDQPQHHNPYEPQDPYAAHPPQGAYGRQPSYGQQGQQPYDPYAQQQPQQPQEPAWPAAGGQGGRYDQYGYDAYGQQQPPERPDTQTWNTTTWDTGIQPLPAQAPDTAAPGGVPPQHQSAPPAEEPYTRQQPQPPRHAAPAPAAAAGHRSAAARAAAAEPAPRPITTAPLAPNQRARAEGRSPIIPPGLKPAALTAGLALLLAVAAPLGRPALAVPVVLLQAVTAAGWFRLNGMWPARQGIALAFLAGVTTDAALLATHRENAPVVAIGTLGVWCLFVLVLQLRNRSSADERMYALTAGLASTALVVLASGQLAAVPQAVTVGAAAVGVATLARALPLPSVASVAVALLAAAGAGIAAGRLTGFGDSGALLGLAAGGCALIGLRVASYDYPSRFVHMTAGVALPLTLAAPAVYVLGRALG</sequence>
<evidence type="ECO:0000256" key="2">
    <source>
        <dbReference type="SAM" id="Phobius"/>
    </source>
</evidence>
<comment type="caution">
    <text evidence="3">The sequence shown here is derived from an EMBL/GenBank/DDBJ whole genome shotgun (WGS) entry which is preliminary data.</text>
</comment>
<protein>
    <recommendedName>
        <fullName evidence="5">Peptidase C83 domain-containing protein</fullName>
    </recommendedName>
</protein>
<feature type="transmembrane region" description="Helical" evidence="2">
    <location>
        <begin position="336"/>
        <end position="358"/>
    </location>
</feature>
<feature type="transmembrane region" description="Helical" evidence="2">
    <location>
        <begin position="294"/>
        <end position="316"/>
    </location>
</feature>
<dbReference type="Proteomes" id="UP000308697">
    <property type="component" value="Unassembled WGS sequence"/>
</dbReference>
<feature type="transmembrane region" description="Helical" evidence="2">
    <location>
        <begin position="242"/>
        <end position="258"/>
    </location>
</feature>
<feature type="compositionally biased region" description="Low complexity" evidence="1">
    <location>
        <begin position="86"/>
        <end position="96"/>
    </location>
</feature>
<organism evidence="3 4">
    <name type="scientific">Streptomyces piniterrae</name>
    <dbReference type="NCBI Taxonomy" id="2571125"/>
    <lineage>
        <taxon>Bacteria</taxon>
        <taxon>Bacillati</taxon>
        <taxon>Actinomycetota</taxon>
        <taxon>Actinomycetes</taxon>
        <taxon>Kitasatosporales</taxon>
        <taxon>Streptomycetaceae</taxon>
        <taxon>Streptomyces</taxon>
    </lineage>
</organism>
<keyword evidence="4" id="KW-1185">Reference proteome</keyword>
<feature type="compositionally biased region" description="Low complexity" evidence="1">
    <location>
        <begin position="139"/>
        <end position="161"/>
    </location>
</feature>
<evidence type="ECO:0000313" key="4">
    <source>
        <dbReference type="Proteomes" id="UP000308697"/>
    </source>
</evidence>
<feature type="compositionally biased region" description="Basic and acidic residues" evidence="1">
    <location>
        <begin position="1"/>
        <end position="11"/>
    </location>
</feature>
<feature type="transmembrane region" description="Helical" evidence="2">
    <location>
        <begin position="264"/>
        <end position="282"/>
    </location>
</feature>
<keyword evidence="2" id="KW-0812">Transmembrane</keyword>
<feature type="region of interest" description="Disordered" evidence="1">
    <location>
        <begin position="1"/>
        <end position="185"/>
    </location>
</feature>
<gene>
    <name evidence="3" type="ORF">FCH28_16565</name>
</gene>
<proteinExistence type="predicted"/>
<name>A0A4U0NFB1_9ACTN</name>
<dbReference type="RefSeq" id="WP_136740816.1">
    <property type="nucleotide sequence ID" value="NZ_SUMB01000005.1"/>
</dbReference>